<evidence type="ECO:0000313" key="5">
    <source>
        <dbReference type="Proteomes" id="UP000236729"/>
    </source>
</evidence>
<dbReference type="SMR" id="A0A1H6E4V3"/>
<evidence type="ECO:0000259" key="1">
    <source>
        <dbReference type="Pfam" id="PF04149"/>
    </source>
</evidence>
<protein>
    <recommendedName>
        <fullName evidence="1">DUF397 domain-containing protein</fullName>
    </recommendedName>
</protein>
<dbReference type="AlphaFoldDB" id="A0A1H6E4V3"/>
<organism evidence="2 5">
    <name type="scientific">Saccharopolyspora kobensis</name>
    <dbReference type="NCBI Taxonomy" id="146035"/>
    <lineage>
        <taxon>Bacteria</taxon>
        <taxon>Bacillati</taxon>
        <taxon>Actinomycetota</taxon>
        <taxon>Actinomycetes</taxon>
        <taxon>Pseudonocardiales</taxon>
        <taxon>Pseudonocardiaceae</taxon>
        <taxon>Saccharopolyspora</taxon>
    </lineage>
</organism>
<name>A0A1H6E4V3_9PSEU</name>
<dbReference type="Proteomes" id="UP000199690">
    <property type="component" value="Unassembled WGS sequence"/>
</dbReference>
<evidence type="ECO:0000313" key="4">
    <source>
        <dbReference type="Proteomes" id="UP000199690"/>
    </source>
</evidence>
<gene>
    <name evidence="2" type="ORF">SAMN02982929_05640</name>
    <name evidence="3" type="ORF">SAMN05216506_104170</name>
</gene>
<dbReference type="Pfam" id="PF04149">
    <property type="entry name" value="DUF397"/>
    <property type="match status" value="1"/>
</dbReference>
<evidence type="ECO:0000313" key="3">
    <source>
        <dbReference type="EMBL" id="SFD39962.1"/>
    </source>
</evidence>
<accession>A0A1H6E4V3</accession>
<dbReference type="EMBL" id="FOME01000004">
    <property type="protein sequence ID" value="SFD39962.1"/>
    <property type="molecule type" value="Genomic_DNA"/>
</dbReference>
<dbReference type="InterPro" id="IPR007278">
    <property type="entry name" value="DUF397"/>
</dbReference>
<dbReference type="EMBL" id="FNVB01000009">
    <property type="protein sequence ID" value="SEG92720.1"/>
    <property type="molecule type" value="Genomic_DNA"/>
</dbReference>
<proteinExistence type="predicted"/>
<keyword evidence="4" id="KW-1185">Reference proteome</keyword>
<evidence type="ECO:0000313" key="2">
    <source>
        <dbReference type="EMBL" id="SEG92720.1"/>
    </source>
</evidence>
<dbReference type="RefSeq" id="WP_374703909.1">
    <property type="nucleotide sequence ID" value="NZ_FNVB01000009.1"/>
</dbReference>
<accession>A0A1I1S0Y3</accession>
<feature type="domain" description="DUF397" evidence="1">
    <location>
        <begin position="8"/>
        <end position="59"/>
    </location>
</feature>
<reference evidence="4 5" key="2">
    <citation type="submission" date="2016-10" db="EMBL/GenBank/DDBJ databases">
        <authorList>
            <person name="Varghese N."/>
            <person name="Submissions S."/>
        </authorList>
    </citation>
    <scope>NUCLEOTIDE SEQUENCE [LARGE SCALE GENOMIC DNA]</scope>
    <source>
        <strain evidence="5">ATCC 20501</strain>
        <strain evidence="3 4">CGMCC 4.3529</strain>
    </source>
</reference>
<dbReference type="Proteomes" id="UP000236729">
    <property type="component" value="Unassembled WGS sequence"/>
</dbReference>
<sequence length="65" mass="6946">MITAQPVGWRKSSRSAQETDCVEVGRCGDGAAVRDSKHRAGGYFAVSGAQWRSFVAGIRAGRFDA</sequence>
<reference evidence="2" key="1">
    <citation type="submission" date="2016-10" db="EMBL/GenBank/DDBJ databases">
        <authorList>
            <person name="de Groot N.N."/>
        </authorList>
    </citation>
    <scope>NUCLEOTIDE SEQUENCE [LARGE SCALE GENOMIC DNA]</scope>
    <source>
        <strain evidence="2">ATCC 20501</strain>
    </source>
</reference>